<name>A0A3M9MCC2_9MICO</name>
<keyword evidence="3" id="KW-1185">Reference proteome</keyword>
<feature type="transmembrane region" description="Helical" evidence="1">
    <location>
        <begin position="64"/>
        <end position="97"/>
    </location>
</feature>
<comment type="caution">
    <text evidence="2">The sequence shown here is derived from an EMBL/GenBank/DDBJ whole genome shotgun (WGS) entry which is preliminary data.</text>
</comment>
<keyword evidence="1" id="KW-0812">Transmembrane</keyword>
<reference evidence="2 3" key="1">
    <citation type="submission" date="2018-11" db="EMBL/GenBank/DDBJ databases">
        <title>Draft genome of Simplicispira Flexivirga sp. BO-16.</title>
        <authorList>
            <person name="Im W.T."/>
        </authorList>
    </citation>
    <scope>NUCLEOTIDE SEQUENCE [LARGE SCALE GENOMIC DNA]</scope>
    <source>
        <strain evidence="2 3">BO-16</strain>
    </source>
</reference>
<proteinExistence type="predicted"/>
<dbReference type="Proteomes" id="UP000271678">
    <property type="component" value="Unassembled WGS sequence"/>
</dbReference>
<evidence type="ECO:0000313" key="3">
    <source>
        <dbReference type="Proteomes" id="UP000271678"/>
    </source>
</evidence>
<keyword evidence="1" id="KW-1133">Transmembrane helix</keyword>
<accession>A0A3M9MCC2</accession>
<gene>
    <name evidence="2" type="ORF">EFY87_07190</name>
</gene>
<evidence type="ECO:0000256" key="1">
    <source>
        <dbReference type="SAM" id="Phobius"/>
    </source>
</evidence>
<sequence>MALQTVVLVVLAGSLVVTGVSGHTDDGGRALTEAATVLALAACSALLALGFWRGRSVARTPSLLWNALLVIVGITVATSGAPAIGVLVAVVGVISFAATLRVPRYELDDDE</sequence>
<organism evidence="2 3">
    <name type="scientific">Flexivirga caeni</name>
    <dbReference type="NCBI Taxonomy" id="2294115"/>
    <lineage>
        <taxon>Bacteria</taxon>
        <taxon>Bacillati</taxon>
        <taxon>Actinomycetota</taxon>
        <taxon>Actinomycetes</taxon>
        <taxon>Micrococcales</taxon>
        <taxon>Dermacoccaceae</taxon>
        <taxon>Flexivirga</taxon>
    </lineage>
</organism>
<evidence type="ECO:0000313" key="2">
    <source>
        <dbReference type="EMBL" id="RNI23212.1"/>
    </source>
</evidence>
<dbReference type="AlphaFoldDB" id="A0A3M9MCC2"/>
<dbReference type="EMBL" id="RJJQ01000005">
    <property type="protein sequence ID" value="RNI23212.1"/>
    <property type="molecule type" value="Genomic_DNA"/>
</dbReference>
<protein>
    <submittedName>
        <fullName evidence="2">Uncharacterized protein</fullName>
    </submittedName>
</protein>
<feature type="transmembrane region" description="Helical" evidence="1">
    <location>
        <begin position="32"/>
        <end position="52"/>
    </location>
</feature>
<keyword evidence="1" id="KW-0472">Membrane</keyword>